<sequence>MPPPPWCSTGTAAPRGAFRVRSAPGRRPGEGQLCPSRRRRARVDGPSGGPGGPPPVQLAERLHRVCLRRRRRAAVHCHEVVPGRRPASSPRRVVPAPVGAGGEGGRTAGELLAWARGRREDRQRAARDEAARRAEARRLAARRAREMHLSELASRQERAWREVLELVERRTAADYDTAVALLADLAEVCSREGTSETFAARIAQLPGSSAARSPSYRDSTAPAWSDPTLRLVNSALGVPPSGSSLTSQWWRGPKSQRRRPPGALPFMDRGGSLPGRVR</sequence>
<dbReference type="AlphaFoldDB" id="A0A543PFU0"/>
<gene>
    <name evidence="2" type="ORF">FHU33_2350</name>
</gene>
<comment type="caution">
    <text evidence="2">The sequence shown here is derived from an EMBL/GenBank/DDBJ whole genome shotgun (WGS) entry which is preliminary data.</text>
</comment>
<dbReference type="Proteomes" id="UP000319865">
    <property type="component" value="Unassembled WGS sequence"/>
</dbReference>
<reference evidence="2 3" key="1">
    <citation type="submission" date="2019-06" db="EMBL/GenBank/DDBJ databases">
        <title>Sequencing the genomes of 1000 actinobacteria strains.</title>
        <authorList>
            <person name="Klenk H.-P."/>
        </authorList>
    </citation>
    <scope>NUCLEOTIDE SEQUENCE [LARGE SCALE GENOMIC DNA]</scope>
    <source>
        <strain evidence="2 3">DSM 46837</strain>
    </source>
</reference>
<evidence type="ECO:0000313" key="2">
    <source>
        <dbReference type="EMBL" id="TQN42935.1"/>
    </source>
</evidence>
<organism evidence="2 3">
    <name type="scientific">Blastococcus colisei</name>
    <dbReference type="NCBI Taxonomy" id="1564162"/>
    <lineage>
        <taxon>Bacteria</taxon>
        <taxon>Bacillati</taxon>
        <taxon>Actinomycetota</taxon>
        <taxon>Actinomycetes</taxon>
        <taxon>Geodermatophilales</taxon>
        <taxon>Geodermatophilaceae</taxon>
        <taxon>Blastococcus</taxon>
    </lineage>
</organism>
<feature type="region of interest" description="Disordered" evidence="1">
    <location>
        <begin position="1"/>
        <end position="57"/>
    </location>
</feature>
<feature type="region of interest" description="Disordered" evidence="1">
    <location>
        <begin position="237"/>
        <end position="278"/>
    </location>
</feature>
<protein>
    <submittedName>
        <fullName evidence="2">Uncharacterized protein</fullName>
    </submittedName>
</protein>
<evidence type="ECO:0000256" key="1">
    <source>
        <dbReference type="SAM" id="MobiDB-lite"/>
    </source>
</evidence>
<feature type="compositionally biased region" description="Low complexity" evidence="1">
    <location>
        <begin position="83"/>
        <end position="98"/>
    </location>
</feature>
<dbReference type="EMBL" id="VFQE01000001">
    <property type="protein sequence ID" value="TQN42935.1"/>
    <property type="molecule type" value="Genomic_DNA"/>
</dbReference>
<accession>A0A543PFU0</accession>
<proteinExistence type="predicted"/>
<feature type="region of interest" description="Disordered" evidence="1">
    <location>
        <begin position="81"/>
        <end position="105"/>
    </location>
</feature>
<evidence type="ECO:0000313" key="3">
    <source>
        <dbReference type="Proteomes" id="UP000319865"/>
    </source>
</evidence>
<name>A0A543PFU0_9ACTN</name>
<keyword evidence="3" id="KW-1185">Reference proteome</keyword>